<keyword evidence="3" id="KW-0520">NAD</keyword>
<dbReference type="EMBL" id="JQCE01000075">
    <property type="protein sequence ID" value="KRO15167.1"/>
    <property type="molecule type" value="Genomic_DNA"/>
</dbReference>
<keyword evidence="2" id="KW-0808">Transferase</keyword>
<evidence type="ECO:0000256" key="3">
    <source>
        <dbReference type="ARBA" id="ARBA00023027"/>
    </source>
</evidence>
<comment type="caution">
    <text evidence="4">Lacks conserved residue(s) required for the propagation of feature annotation.</text>
</comment>
<dbReference type="InterPro" id="IPR026590">
    <property type="entry name" value="Ssirtuin_cat_dom"/>
</dbReference>
<dbReference type="PATRIC" id="fig|1293598.4.peg.277"/>
<dbReference type="InterPro" id="IPR026591">
    <property type="entry name" value="Sirtuin_cat_small_dom_sf"/>
</dbReference>
<dbReference type="PANTHER" id="PTHR11085:SF10">
    <property type="entry name" value="NAD-DEPENDENT PROTEIN DEACYLASE SIRTUIN-5, MITOCHONDRIAL-RELATED"/>
    <property type="match status" value="1"/>
</dbReference>
<keyword evidence="7" id="KW-1185">Reference proteome</keyword>
<dbReference type="InterPro" id="IPR029035">
    <property type="entry name" value="DHS-like_NAD/FAD-binding_dom"/>
</dbReference>
<comment type="caution">
    <text evidence="6">The sequence shown here is derived from an EMBL/GenBank/DDBJ whole genome shotgun (WGS) entry which is preliminary data.</text>
</comment>
<reference evidence="6 7" key="1">
    <citation type="journal article" date="2015" name="Genome Announc.">
        <title>Expanding the biotechnology potential of lactobacilli through comparative genomics of 213 strains and associated genera.</title>
        <authorList>
            <person name="Sun Z."/>
            <person name="Harris H.M."/>
            <person name="McCann A."/>
            <person name="Guo C."/>
            <person name="Argimon S."/>
            <person name="Zhang W."/>
            <person name="Yang X."/>
            <person name="Jeffery I.B."/>
            <person name="Cooney J.C."/>
            <person name="Kagawa T.F."/>
            <person name="Liu W."/>
            <person name="Song Y."/>
            <person name="Salvetti E."/>
            <person name="Wrobel A."/>
            <person name="Rasinkangas P."/>
            <person name="Parkhill J."/>
            <person name="Rea M.C."/>
            <person name="O'Sullivan O."/>
            <person name="Ritari J."/>
            <person name="Douillard F.P."/>
            <person name="Paul Ross R."/>
            <person name="Yang R."/>
            <person name="Briner A.E."/>
            <person name="Felis G.E."/>
            <person name="de Vos W.M."/>
            <person name="Barrangou R."/>
            <person name="Klaenhammer T.R."/>
            <person name="Caufield P.W."/>
            <person name="Cui Y."/>
            <person name="Zhang H."/>
            <person name="O'Toole P.W."/>
        </authorList>
    </citation>
    <scope>NUCLEOTIDE SEQUENCE [LARGE SCALE GENOMIC DNA]</scope>
    <source>
        <strain evidence="6 7">DSM 24301</strain>
    </source>
</reference>
<evidence type="ECO:0000256" key="2">
    <source>
        <dbReference type="ARBA" id="ARBA00022679"/>
    </source>
</evidence>
<organism evidence="6 7">
    <name type="scientific">Lacticaseibacillus saniviri JCM 17471 = DSM 24301</name>
    <dbReference type="NCBI Taxonomy" id="1293598"/>
    <lineage>
        <taxon>Bacteria</taxon>
        <taxon>Bacillati</taxon>
        <taxon>Bacillota</taxon>
        <taxon>Bacilli</taxon>
        <taxon>Lactobacillales</taxon>
        <taxon>Lactobacillaceae</taxon>
        <taxon>Lacticaseibacillus</taxon>
    </lineage>
</organism>
<evidence type="ECO:0000313" key="6">
    <source>
        <dbReference type="EMBL" id="KRO15167.1"/>
    </source>
</evidence>
<dbReference type="Gene3D" id="3.30.1600.10">
    <property type="entry name" value="SIR2/SIRT2 'Small Domain"/>
    <property type="match status" value="1"/>
</dbReference>
<evidence type="ECO:0000256" key="1">
    <source>
        <dbReference type="ARBA" id="ARBA00012928"/>
    </source>
</evidence>
<dbReference type="Pfam" id="PF02146">
    <property type="entry name" value="SIR2"/>
    <property type="match status" value="1"/>
</dbReference>
<name>A0A0R2MN87_9LACO</name>
<dbReference type="PROSITE" id="PS50305">
    <property type="entry name" value="SIRTUIN"/>
    <property type="match status" value="1"/>
</dbReference>
<dbReference type="AlphaFoldDB" id="A0A0R2MN87"/>
<dbReference type="Gene3D" id="3.40.50.1220">
    <property type="entry name" value="TPP-binding domain"/>
    <property type="match status" value="1"/>
</dbReference>
<gene>
    <name evidence="6" type="ORF">IV56_GL000258</name>
</gene>
<dbReference type="EC" id="2.3.1.286" evidence="1"/>
<evidence type="ECO:0000313" key="7">
    <source>
        <dbReference type="Proteomes" id="UP000050969"/>
    </source>
</evidence>
<dbReference type="PANTHER" id="PTHR11085">
    <property type="entry name" value="NAD-DEPENDENT PROTEIN DEACYLASE SIRTUIN-5, MITOCHONDRIAL-RELATED"/>
    <property type="match status" value="1"/>
</dbReference>
<feature type="domain" description="Deacetylase sirtuin-type" evidence="5">
    <location>
        <begin position="1"/>
        <end position="232"/>
    </location>
</feature>
<dbReference type="InterPro" id="IPR050134">
    <property type="entry name" value="NAD-dep_sirtuin_deacylases"/>
</dbReference>
<dbReference type="SUPFAM" id="SSF52467">
    <property type="entry name" value="DHS-like NAD/FAD-binding domain"/>
    <property type="match status" value="1"/>
</dbReference>
<dbReference type="RefSeq" id="WP_056993384.1">
    <property type="nucleotide sequence ID" value="NZ_JQCE01000075.1"/>
</dbReference>
<dbReference type="STRING" id="1293598.IV56_GL000258"/>
<dbReference type="GO" id="GO:0017136">
    <property type="term" value="F:histone deacetylase activity, NAD-dependent"/>
    <property type="evidence" value="ECO:0007669"/>
    <property type="project" value="TreeGrafter"/>
</dbReference>
<sequence>METLQTQLQQLKQMIDSHHHIVTLTGAGISTSAGINDLIHTSRETSSTLASEAVLESDPARFYQSMHQNFLDPIFNNGPTVAHRALAQLEKSGYLDAVVTTNVDYLHELAGNTKVADIWYSFNENYCLTGKHEYSIETLNQPGIPRCPVDGTLISPGPTYHHIGTSQTAIQNAIKWMDSADLVLVIGSNGYYDRVNTQVPMIQINPEPTEFDRQATLNIRATADEVLKDYVN</sequence>
<dbReference type="Proteomes" id="UP000050969">
    <property type="component" value="Unassembled WGS sequence"/>
</dbReference>
<protein>
    <recommendedName>
        <fullName evidence="1">protein acetyllysine N-acetyltransferase</fullName>
        <ecNumber evidence="1">2.3.1.286</ecNumber>
    </recommendedName>
</protein>
<proteinExistence type="predicted"/>
<dbReference type="InterPro" id="IPR003000">
    <property type="entry name" value="Sirtuin"/>
</dbReference>
<evidence type="ECO:0000256" key="4">
    <source>
        <dbReference type="PROSITE-ProRule" id="PRU00236"/>
    </source>
</evidence>
<accession>A0A0R2MN87</accession>
<dbReference type="GO" id="GO:0070403">
    <property type="term" value="F:NAD+ binding"/>
    <property type="evidence" value="ECO:0007669"/>
    <property type="project" value="InterPro"/>
</dbReference>
<evidence type="ECO:0000259" key="5">
    <source>
        <dbReference type="PROSITE" id="PS50305"/>
    </source>
</evidence>